<keyword evidence="3" id="KW-1185">Reference proteome</keyword>
<sequence length="97" mass="10112">MLVLTSNAVSAIRQLSQETAGAEHAGLRISSAADTNGTTDLMASISSGPEPHDEVVEIEGARVYLSPQAAPALEDMVLDAEPAGHGEVRFELMPQPS</sequence>
<evidence type="ECO:0000256" key="1">
    <source>
        <dbReference type="SAM" id="MobiDB-lite"/>
    </source>
</evidence>
<evidence type="ECO:0000313" key="2">
    <source>
        <dbReference type="EMBL" id="NED99334.1"/>
    </source>
</evidence>
<feature type="region of interest" description="Disordered" evidence="1">
    <location>
        <begin position="18"/>
        <end position="51"/>
    </location>
</feature>
<gene>
    <name evidence="2" type="ORF">G1H10_04060</name>
</gene>
<organism evidence="2 3">
    <name type="scientific">Phytoactinopolyspora halotolerans</name>
    <dbReference type="NCBI Taxonomy" id="1981512"/>
    <lineage>
        <taxon>Bacteria</taxon>
        <taxon>Bacillati</taxon>
        <taxon>Actinomycetota</taxon>
        <taxon>Actinomycetes</taxon>
        <taxon>Jiangellales</taxon>
        <taxon>Jiangellaceae</taxon>
        <taxon>Phytoactinopolyspora</taxon>
    </lineage>
</organism>
<dbReference type="Proteomes" id="UP000475214">
    <property type="component" value="Unassembled WGS sequence"/>
</dbReference>
<dbReference type="Gene3D" id="2.60.300.12">
    <property type="entry name" value="HesB-like domain"/>
    <property type="match status" value="1"/>
</dbReference>
<dbReference type="SUPFAM" id="SSF89360">
    <property type="entry name" value="HesB-like domain"/>
    <property type="match status" value="1"/>
</dbReference>
<feature type="compositionally biased region" description="Polar residues" evidence="1">
    <location>
        <begin position="32"/>
        <end position="47"/>
    </location>
</feature>
<dbReference type="AlphaFoldDB" id="A0A6L9S1G2"/>
<reference evidence="2 3" key="1">
    <citation type="submission" date="2020-02" db="EMBL/GenBank/DDBJ databases">
        <authorList>
            <person name="Li X.-J."/>
            <person name="Han X.-M."/>
        </authorList>
    </citation>
    <scope>NUCLEOTIDE SEQUENCE [LARGE SCALE GENOMIC DNA]</scope>
    <source>
        <strain evidence="2 3">CCTCC AB 2017055</strain>
    </source>
</reference>
<dbReference type="EMBL" id="JAAGOA010000002">
    <property type="protein sequence ID" value="NED99334.1"/>
    <property type="molecule type" value="Genomic_DNA"/>
</dbReference>
<dbReference type="RefSeq" id="WP_163732979.1">
    <property type="nucleotide sequence ID" value="NZ_JAAGOA010000002.1"/>
</dbReference>
<proteinExistence type="predicted"/>
<comment type="caution">
    <text evidence="2">The sequence shown here is derived from an EMBL/GenBank/DDBJ whole genome shotgun (WGS) entry which is preliminary data.</text>
</comment>
<protein>
    <submittedName>
        <fullName evidence="2">Fe-S cluster assembly protein HesB</fullName>
    </submittedName>
</protein>
<name>A0A6L9S1G2_9ACTN</name>
<accession>A0A6L9S1G2</accession>
<evidence type="ECO:0000313" key="3">
    <source>
        <dbReference type="Proteomes" id="UP000475214"/>
    </source>
</evidence>
<dbReference type="InterPro" id="IPR035903">
    <property type="entry name" value="HesB-like_dom_sf"/>
</dbReference>